<organism evidence="1 2">
    <name type="scientific">Caerostris extrusa</name>
    <name type="common">Bark spider</name>
    <name type="synonym">Caerostris bankana</name>
    <dbReference type="NCBI Taxonomy" id="172846"/>
    <lineage>
        <taxon>Eukaryota</taxon>
        <taxon>Metazoa</taxon>
        <taxon>Ecdysozoa</taxon>
        <taxon>Arthropoda</taxon>
        <taxon>Chelicerata</taxon>
        <taxon>Arachnida</taxon>
        <taxon>Araneae</taxon>
        <taxon>Araneomorphae</taxon>
        <taxon>Entelegynae</taxon>
        <taxon>Araneoidea</taxon>
        <taxon>Araneidae</taxon>
        <taxon>Caerostris</taxon>
    </lineage>
</organism>
<protein>
    <submittedName>
        <fullName evidence="1">Uncharacterized protein</fullName>
    </submittedName>
</protein>
<comment type="caution">
    <text evidence="1">The sequence shown here is derived from an EMBL/GenBank/DDBJ whole genome shotgun (WGS) entry which is preliminary data.</text>
</comment>
<sequence length="98" mass="11058">MLSGRLRRFYSSKKKTKSSLFLSRLTTLNSRDEYSCDAPSLVEVPVGCNGRHIFHIQIIVQLDRGGTCPFRSRCSLNNPLGMSLIAEVTRLVAFEPIR</sequence>
<accession>A0AAV4Y436</accession>
<gene>
    <name evidence="1" type="ORF">CEXT_538651</name>
</gene>
<reference evidence="1 2" key="1">
    <citation type="submission" date="2021-06" db="EMBL/GenBank/DDBJ databases">
        <title>Caerostris extrusa draft genome.</title>
        <authorList>
            <person name="Kono N."/>
            <person name="Arakawa K."/>
        </authorList>
    </citation>
    <scope>NUCLEOTIDE SEQUENCE [LARGE SCALE GENOMIC DNA]</scope>
</reference>
<dbReference type="Proteomes" id="UP001054945">
    <property type="component" value="Unassembled WGS sequence"/>
</dbReference>
<dbReference type="EMBL" id="BPLR01018730">
    <property type="protein sequence ID" value="GIZ01838.1"/>
    <property type="molecule type" value="Genomic_DNA"/>
</dbReference>
<proteinExistence type="predicted"/>
<evidence type="ECO:0000313" key="2">
    <source>
        <dbReference type="Proteomes" id="UP001054945"/>
    </source>
</evidence>
<evidence type="ECO:0000313" key="1">
    <source>
        <dbReference type="EMBL" id="GIZ01838.1"/>
    </source>
</evidence>
<dbReference type="AlphaFoldDB" id="A0AAV4Y436"/>
<name>A0AAV4Y436_CAEEX</name>
<keyword evidence="2" id="KW-1185">Reference proteome</keyword>